<protein>
    <recommendedName>
        <fullName evidence="1">RNase H type-1 domain-containing protein</fullName>
    </recommendedName>
</protein>
<dbReference type="PANTHER" id="PTHR48475">
    <property type="entry name" value="RIBONUCLEASE H"/>
    <property type="match status" value="1"/>
</dbReference>
<dbReference type="Gene3D" id="3.30.420.10">
    <property type="entry name" value="Ribonuclease H-like superfamily/Ribonuclease H"/>
    <property type="match status" value="1"/>
</dbReference>
<dbReference type="InterPro" id="IPR036397">
    <property type="entry name" value="RNaseH_sf"/>
</dbReference>
<dbReference type="GO" id="GO:0004523">
    <property type="term" value="F:RNA-DNA hybrid ribonuclease activity"/>
    <property type="evidence" value="ECO:0007669"/>
    <property type="project" value="InterPro"/>
</dbReference>
<dbReference type="SUPFAM" id="SSF53098">
    <property type="entry name" value="Ribonuclease H-like"/>
    <property type="match status" value="1"/>
</dbReference>
<organism evidence="2">
    <name type="scientific">Sesamum radiatum</name>
    <name type="common">Black benniseed</name>
    <dbReference type="NCBI Taxonomy" id="300843"/>
    <lineage>
        <taxon>Eukaryota</taxon>
        <taxon>Viridiplantae</taxon>
        <taxon>Streptophyta</taxon>
        <taxon>Embryophyta</taxon>
        <taxon>Tracheophyta</taxon>
        <taxon>Spermatophyta</taxon>
        <taxon>Magnoliopsida</taxon>
        <taxon>eudicotyledons</taxon>
        <taxon>Gunneridae</taxon>
        <taxon>Pentapetalae</taxon>
        <taxon>asterids</taxon>
        <taxon>lamiids</taxon>
        <taxon>Lamiales</taxon>
        <taxon>Pedaliaceae</taxon>
        <taxon>Sesamum</taxon>
    </lineage>
</organism>
<evidence type="ECO:0000259" key="1">
    <source>
        <dbReference type="Pfam" id="PF13456"/>
    </source>
</evidence>
<reference evidence="2" key="1">
    <citation type="submission" date="2020-06" db="EMBL/GenBank/DDBJ databases">
        <authorList>
            <person name="Li T."/>
            <person name="Hu X."/>
            <person name="Zhang T."/>
            <person name="Song X."/>
            <person name="Zhang H."/>
            <person name="Dai N."/>
            <person name="Sheng W."/>
            <person name="Hou X."/>
            <person name="Wei L."/>
        </authorList>
    </citation>
    <scope>NUCLEOTIDE SEQUENCE</scope>
    <source>
        <strain evidence="2">G02</strain>
        <tissue evidence="2">Leaf</tissue>
    </source>
</reference>
<name>A0AAW2WMU5_SESRA</name>
<dbReference type="PANTHER" id="PTHR48475:SF2">
    <property type="entry name" value="RIBONUCLEASE H"/>
    <property type="match status" value="1"/>
</dbReference>
<comment type="caution">
    <text evidence="2">The sequence shown here is derived from an EMBL/GenBank/DDBJ whole genome shotgun (WGS) entry which is preliminary data.</text>
</comment>
<feature type="domain" description="RNase H type-1" evidence="1">
    <location>
        <begin position="11"/>
        <end position="94"/>
    </location>
</feature>
<gene>
    <name evidence="2" type="ORF">Sradi_0147000</name>
</gene>
<dbReference type="InterPro" id="IPR002156">
    <property type="entry name" value="RNaseH_domain"/>
</dbReference>
<dbReference type="EMBL" id="JACGWJ010000001">
    <property type="protein sequence ID" value="KAL0442081.1"/>
    <property type="molecule type" value="Genomic_DNA"/>
</dbReference>
<dbReference type="Pfam" id="PF13456">
    <property type="entry name" value="RVT_3"/>
    <property type="match status" value="1"/>
</dbReference>
<sequence length="130" mass="15161">MEFTIRFDFKALNNEVEYEALATCMRMSYEVGAHQLVVYLISQLIVKQIDGTYKAKDDNMVQYLWLIEELTTKFESFQLIQIPREENAIVDYLFKLTSSLDDCRTRRITIKYLLESIAPLSIQVIFSGGD</sequence>
<dbReference type="AlphaFoldDB" id="A0AAW2WMU5"/>
<dbReference type="InterPro" id="IPR012337">
    <property type="entry name" value="RNaseH-like_sf"/>
</dbReference>
<proteinExistence type="predicted"/>
<evidence type="ECO:0000313" key="2">
    <source>
        <dbReference type="EMBL" id="KAL0442081.1"/>
    </source>
</evidence>
<dbReference type="GO" id="GO:0003676">
    <property type="term" value="F:nucleic acid binding"/>
    <property type="evidence" value="ECO:0007669"/>
    <property type="project" value="InterPro"/>
</dbReference>
<reference evidence="2" key="2">
    <citation type="journal article" date="2024" name="Plant">
        <title>Genomic evolution and insights into agronomic trait innovations of Sesamum species.</title>
        <authorList>
            <person name="Miao H."/>
            <person name="Wang L."/>
            <person name="Qu L."/>
            <person name="Liu H."/>
            <person name="Sun Y."/>
            <person name="Le M."/>
            <person name="Wang Q."/>
            <person name="Wei S."/>
            <person name="Zheng Y."/>
            <person name="Lin W."/>
            <person name="Duan Y."/>
            <person name="Cao H."/>
            <person name="Xiong S."/>
            <person name="Wang X."/>
            <person name="Wei L."/>
            <person name="Li C."/>
            <person name="Ma Q."/>
            <person name="Ju M."/>
            <person name="Zhao R."/>
            <person name="Li G."/>
            <person name="Mu C."/>
            <person name="Tian Q."/>
            <person name="Mei H."/>
            <person name="Zhang T."/>
            <person name="Gao T."/>
            <person name="Zhang H."/>
        </authorList>
    </citation>
    <scope>NUCLEOTIDE SEQUENCE</scope>
    <source>
        <strain evidence="2">G02</strain>
    </source>
</reference>
<accession>A0AAW2WMU5</accession>